<dbReference type="SMART" id="SM00448">
    <property type="entry name" value="REC"/>
    <property type="match status" value="1"/>
</dbReference>
<dbReference type="InterPro" id="IPR016032">
    <property type="entry name" value="Sig_transdc_resp-reg_C-effctor"/>
</dbReference>
<organism evidence="13 14">
    <name type="scientific">Sandaracinobacteroides saxicola</name>
    <dbReference type="NCBI Taxonomy" id="2759707"/>
    <lineage>
        <taxon>Bacteria</taxon>
        <taxon>Pseudomonadati</taxon>
        <taxon>Pseudomonadota</taxon>
        <taxon>Alphaproteobacteria</taxon>
        <taxon>Sphingomonadales</taxon>
        <taxon>Sphingosinicellaceae</taxon>
        <taxon>Sandaracinobacteroides</taxon>
    </lineage>
</organism>
<feature type="domain" description="Response regulatory" evidence="11">
    <location>
        <begin position="36"/>
        <end position="151"/>
    </location>
</feature>
<dbReference type="SUPFAM" id="SSF52172">
    <property type="entry name" value="CheY-like"/>
    <property type="match status" value="1"/>
</dbReference>
<keyword evidence="2" id="KW-0963">Cytoplasm</keyword>
<dbReference type="PANTHER" id="PTHR48111">
    <property type="entry name" value="REGULATOR OF RPOS"/>
    <property type="match status" value="1"/>
</dbReference>
<evidence type="ECO:0000259" key="11">
    <source>
        <dbReference type="PROSITE" id="PS50110"/>
    </source>
</evidence>
<accession>A0A7G5IIZ1</accession>
<dbReference type="EMBL" id="CP059851">
    <property type="protein sequence ID" value="QMW23333.1"/>
    <property type="molecule type" value="Genomic_DNA"/>
</dbReference>
<dbReference type="InterPro" id="IPR001789">
    <property type="entry name" value="Sig_transdc_resp-reg_receiver"/>
</dbReference>
<keyword evidence="3 9" id="KW-0597">Phosphoprotein</keyword>
<protein>
    <recommendedName>
        <fullName evidence="8">Regulatory protein VirG</fullName>
    </recommendedName>
</protein>
<dbReference type="FunFam" id="1.10.10.10:FF:000099">
    <property type="entry name" value="Two-component system response regulator TorR"/>
    <property type="match status" value="1"/>
</dbReference>
<sequence>MLTYATPPRCVADIWTLRFAHNAQRMETEVPMVNPRIMIVDDDPGIRSVVAEFLGKHGYDVETAEDGVAMDKIIATSSQPFDLMVLDLMMPGEDGLAIARRIAAPGGPAIIMLSAMGEDTDRIVGLEVGADDYVAKPCNPRELLARIRAVLRRRHEPRETGDVSGVIAEFAGWRLDLVRRELRSPDGVLINLSDGEFSLLRVFVERPQRVLTRDQLLDMARGRDSDAYDRAIDVQISRLRRKLDGASHSTDELIRTIRNEGYMFTPKVTRR</sequence>
<dbReference type="AlphaFoldDB" id="A0A7G5IIZ1"/>
<keyword evidence="7" id="KW-0804">Transcription</keyword>
<reference evidence="13 14" key="1">
    <citation type="submission" date="2020-07" db="EMBL/GenBank/DDBJ databases">
        <title>Complete genome sequence for Sandaracinobacter sp. M6.</title>
        <authorList>
            <person name="Tang Y."/>
            <person name="Liu Q."/>
            <person name="Guo Z."/>
            <person name="Lei P."/>
            <person name="Huang B."/>
        </authorList>
    </citation>
    <scope>NUCLEOTIDE SEQUENCE [LARGE SCALE GENOMIC DNA]</scope>
    <source>
        <strain evidence="13 14">M6</strain>
    </source>
</reference>
<evidence type="ECO:0000256" key="2">
    <source>
        <dbReference type="ARBA" id="ARBA00022490"/>
    </source>
</evidence>
<dbReference type="InterPro" id="IPR039420">
    <property type="entry name" value="WalR-like"/>
</dbReference>
<dbReference type="InterPro" id="IPR036388">
    <property type="entry name" value="WH-like_DNA-bd_sf"/>
</dbReference>
<feature type="domain" description="OmpR/PhoB-type" evidence="12">
    <location>
        <begin position="165"/>
        <end position="266"/>
    </location>
</feature>
<feature type="DNA-binding region" description="OmpR/PhoB-type" evidence="10">
    <location>
        <begin position="165"/>
        <end position="266"/>
    </location>
</feature>
<dbReference type="SUPFAM" id="SSF46894">
    <property type="entry name" value="C-terminal effector domain of the bipartite response regulators"/>
    <property type="match status" value="1"/>
</dbReference>
<keyword evidence="5" id="KW-0805">Transcription regulation</keyword>
<keyword evidence="4" id="KW-0902">Two-component regulatory system</keyword>
<proteinExistence type="predicted"/>
<keyword evidence="6 10" id="KW-0238">DNA-binding</keyword>
<dbReference type="Gene3D" id="6.10.250.690">
    <property type="match status" value="1"/>
</dbReference>
<dbReference type="Pfam" id="PF00072">
    <property type="entry name" value="Response_reg"/>
    <property type="match status" value="1"/>
</dbReference>
<evidence type="ECO:0000256" key="1">
    <source>
        <dbReference type="ARBA" id="ARBA00004496"/>
    </source>
</evidence>
<dbReference type="Pfam" id="PF00486">
    <property type="entry name" value="Trans_reg_C"/>
    <property type="match status" value="1"/>
</dbReference>
<dbReference type="SMART" id="SM00862">
    <property type="entry name" value="Trans_reg_C"/>
    <property type="match status" value="1"/>
</dbReference>
<dbReference type="GO" id="GO:0006355">
    <property type="term" value="P:regulation of DNA-templated transcription"/>
    <property type="evidence" value="ECO:0007669"/>
    <property type="project" value="InterPro"/>
</dbReference>
<evidence type="ECO:0000256" key="4">
    <source>
        <dbReference type="ARBA" id="ARBA00023012"/>
    </source>
</evidence>
<comment type="subcellular location">
    <subcellularLocation>
        <location evidence="1">Cytoplasm</location>
    </subcellularLocation>
</comment>
<evidence type="ECO:0000256" key="3">
    <source>
        <dbReference type="ARBA" id="ARBA00022553"/>
    </source>
</evidence>
<evidence type="ECO:0000313" key="13">
    <source>
        <dbReference type="EMBL" id="QMW23333.1"/>
    </source>
</evidence>
<gene>
    <name evidence="13" type="ORF">H3309_02175</name>
</gene>
<dbReference type="PANTHER" id="PTHR48111:SF4">
    <property type="entry name" value="DNA-BINDING DUAL TRANSCRIPTIONAL REGULATOR OMPR"/>
    <property type="match status" value="1"/>
</dbReference>
<dbReference type="Proteomes" id="UP000515292">
    <property type="component" value="Chromosome"/>
</dbReference>
<dbReference type="KEGG" id="sand:H3309_02175"/>
<evidence type="ECO:0000313" key="14">
    <source>
        <dbReference type="Proteomes" id="UP000515292"/>
    </source>
</evidence>
<evidence type="ECO:0000256" key="9">
    <source>
        <dbReference type="PROSITE-ProRule" id="PRU00169"/>
    </source>
</evidence>
<dbReference type="InterPro" id="IPR011006">
    <property type="entry name" value="CheY-like_superfamily"/>
</dbReference>
<dbReference type="GO" id="GO:0005829">
    <property type="term" value="C:cytosol"/>
    <property type="evidence" value="ECO:0007669"/>
    <property type="project" value="TreeGrafter"/>
</dbReference>
<name>A0A7G5IIZ1_9SPHN</name>
<evidence type="ECO:0000259" key="12">
    <source>
        <dbReference type="PROSITE" id="PS51755"/>
    </source>
</evidence>
<evidence type="ECO:0000256" key="5">
    <source>
        <dbReference type="ARBA" id="ARBA00023015"/>
    </source>
</evidence>
<feature type="modified residue" description="4-aspartylphosphate" evidence="9">
    <location>
        <position position="87"/>
    </location>
</feature>
<dbReference type="GO" id="GO:0032993">
    <property type="term" value="C:protein-DNA complex"/>
    <property type="evidence" value="ECO:0007669"/>
    <property type="project" value="TreeGrafter"/>
</dbReference>
<keyword evidence="14" id="KW-1185">Reference proteome</keyword>
<evidence type="ECO:0000256" key="7">
    <source>
        <dbReference type="ARBA" id="ARBA00023163"/>
    </source>
</evidence>
<dbReference type="Gene3D" id="1.10.10.10">
    <property type="entry name" value="Winged helix-like DNA-binding domain superfamily/Winged helix DNA-binding domain"/>
    <property type="match status" value="1"/>
</dbReference>
<evidence type="ECO:0000256" key="8">
    <source>
        <dbReference type="ARBA" id="ARBA00067337"/>
    </source>
</evidence>
<dbReference type="GO" id="GO:0000156">
    <property type="term" value="F:phosphorelay response regulator activity"/>
    <property type="evidence" value="ECO:0007669"/>
    <property type="project" value="TreeGrafter"/>
</dbReference>
<dbReference type="InterPro" id="IPR001867">
    <property type="entry name" value="OmpR/PhoB-type_DNA-bd"/>
</dbReference>
<dbReference type="CDD" id="cd00383">
    <property type="entry name" value="trans_reg_C"/>
    <property type="match status" value="1"/>
</dbReference>
<evidence type="ECO:0000256" key="10">
    <source>
        <dbReference type="PROSITE-ProRule" id="PRU01091"/>
    </source>
</evidence>
<dbReference type="PROSITE" id="PS50110">
    <property type="entry name" value="RESPONSE_REGULATORY"/>
    <property type="match status" value="1"/>
</dbReference>
<evidence type="ECO:0000256" key="6">
    <source>
        <dbReference type="ARBA" id="ARBA00023125"/>
    </source>
</evidence>
<dbReference type="PROSITE" id="PS51755">
    <property type="entry name" value="OMPR_PHOB"/>
    <property type="match status" value="1"/>
</dbReference>
<dbReference type="Gene3D" id="3.40.50.2300">
    <property type="match status" value="1"/>
</dbReference>
<dbReference type="GO" id="GO:0000976">
    <property type="term" value="F:transcription cis-regulatory region binding"/>
    <property type="evidence" value="ECO:0007669"/>
    <property type="project" value="TreeGrafter"/>
</dbReference>